<dbReference type="AlphaFoldDB" id="A0A330L618"/>
<dbReference type="Gene3D" id="3.30.1330.40">
    <property type="entry name" value="RutC-like"/>
    <property type="match status" value="1"/>
</dbReference>
<dbReference type="Proteomes" id="UP000248168">
    <property type="component" value="Unassembled WGS sequence"/>
</dbReference>
<sequence length="348" mass="38561">MGQRAIPRPLRSHQPLLEAAPHLRMDYIESAHLSRWLAASATHPLAIVSFGAPVPASISCPVITLDLPQLGNHADLEVWTSDQPVTVHRRNELVAATSGNMLASMVQLEEEPGEGLRETTERAYRRLLHHIQELGYPYLWRAWNFFPGINEDEDGLERYRQFCIGRYQALDGTLQGFPESLPAGTAVGTKSGPLQLYVLAGTHPAIHLGNPRQVHAYEYPDHYGPRSPSFARATLLQSDLHAQLLISGTASIVGHESRHIGHPETQILETVDNLHALLAHADDIAGTTHSRPAARGRYKVYVREPNHLDAIQRALDIPLFASSQIVYLQGDLCRKELLVEIEGVVTTD</sequence>
<evidence type="ECO:0000313" key="2">
    <source>
        <dbReference type="EMBL" id="SPP64790.1"/>
    </source>
</evidence>
<dbReference type="RefSeq" id="WP_121989121.1">
    <property type="nucleotide sequence ID" value="NZ_OUNR01000012.1"/>
</dbReference>
<dbReference type="InParanoid" id="A0A330L618"/>
<protein>
    <recommendedName>
        <fullName evidence="1">Chorismatase FkbO/Hyg5-like N-terminal domain-containing protein</fullName>
    </recommendedName>
</protein>
<feature type="domain" description="Chorismatase FkbO/Hyg5-like N-terminal" evidence="1">
    <location>
        <begin position="77"/>
        <end position="200"/>
    </location>
</feature>
<dbReference type="Pfam" id="PF21168">
    <property type="entry name" value="FkbO_Hyg5-like_N"/>
    <property type="match status" value="1"/>
</dbReference>
<proteinExistence type="predicted"/>
<keyword evidence="3" id="KW-1185">Reference proteome</keyword>
<name>A0A330L618_9BACT</name>
<reference evidence="3" key="1">
    <citation type="submission" date="2018-04" db="EMBL/GenBank/DDBJ databases">
        <authorList>
            <person name="Lucker S."/>
            <person name="Sakoula D."/>
        </authorList>
    </citation>
    <scope>NUCLEOTIDE SEQUENCE [LARGE SCALE GENOMIC DNA]</scope>
</reference>
<evidence type="ECO:0000313" key="3">
    <source>
        <dbReference type="Proteomes" id="UP000248168"/>
    </source>
</evidence>
<evidence type="ECO:0000259" key="1">
    <source>
        <dbReference type="Pfam" id="PF21168"/>
    </source>
</evidence>
<dbReference type="InterPro" id="IPR035959">
    <property type="entry name" value="RutC-like_sf"/>
</dbReference>
<dbReference type="OrthoDB" id="1114505at2"/>
<dbReference type="EMBL" id="OUNR01000012">
    <property type="protein sequence ID" value="SPP64790.1"/>
    <property type="molecule type" value="Genomic_DNA"/>
</dbReference>
<gene>
    <name evidence="2" type="ORF">NITLEN_20430</name>
</gene>
<organism evidence="2 3">
    <name type="scientific">Nitrospira lenta</name>
    <dbReference type="NCBI Taxonomy" id="1436998"/>
    <lineage>
        <taxon>Bacteria</taxon>
        <taxon>Pseudomonadati</taxon>
        <taxon>Nitrospirota</taxon>
        <taxon>Nitrospiria</taxon>
        <taxon>Nitrospirales</taxon>
        <taxon>Nitrospiraceae</taxon>
        <taxon>Nitrospira</taxon>
    </lineage>
</organism>
<dbReference type="InterPro" id="IPR049368">
    <property type="entry name" value="FkbO_Hyg5-like_N"/>
</dbReference>
<accession>A0A330L618</accession>